<keyword evidence="2" id="KW-1185">Reference proteome</keyword>
<protein>
    <submittedName>
        <fullName evidence="1">Uncharacterized protein</fullName>
    </submittedName>
</protein>
<dbReference type="EMBL" id="CDRZ01000092">
    <property type="protein sequence ID" value="CEO88400.1"/>
    <property type="molecule type" value="Genomic_DNA"/>
</dbReference>
<name>A0A0B7MEB0_9FIRM</name>
<dbReference type="AlphaFoldDB" id="A0A0B7MEB0"/>
<gene>
    <name evidence="1" type="ORF">SSCH_1810003</name>
</gene>
<sequence length="63" mass="6930">MLQEEITAVLNEVIASGQFILGEHVKSVKKQIYVEQNTGSVLGMAVMPSTWHCSPVVSDLVMR</sequence>
<dbReference type="Proteomes" id="UP000046155">
    <property type="component" value="Unassembled WGS sequence"/>
</dbReference>
<accession>A0A0B7MEB0</accession>
<evidence type="ECO:0000313" key="1">
    <source>
        <dbReference type="EMBL" id="CEO88400.1"/>
    </source>
</evidence>
<organism evidence="1 2">
    <name type="scientific">Syntrophaceticus schinkii</name>
    <dbReference type="NCBI Taxonomy" id="499207"/>
    <lineage>
        <taxon>Bacteria</taxon>
        <taxon>Bacillati</taxon>
        <taxon>Bacillota</taxon>
        <taxon>Clostridia</taxon>
        <taxon>Thermoanaerobacterales</taxon>
        <taxon>Thermoanaerobacterales Family III. Incertae Sedis</taxon>
        <taxon>Syntrophaceticus</taxon>
    </lineage>
</organism>
<reference evidence="2" key="1">
    <citation type="submission" date="2015-01" db="EMBL/GenBank/DDBJ databases">
        <authorList>
            <person name="Manzoor Shahid"/>
            <person name="Zubair Saima"/>
        </authorList>
    </citation>
    <scope>NUCLEOTIDE SEQUENCE [LARGE SCALE GENOMIC DNA]</scope>
    <source>
        <strain evidence="2">Sp3</strain>
    </source>
</reference>
<evidence type="ECO:0000313" key="2">
    <source>
        <dbReference type="Proteomes" id="UP000046155"/>
    </source>
</evidence>
<proteinExistence type="predicted"/>